<dbReference type="InterPro" id="IPR006175">
    <property type="entry name" value="YjgF/YER057c/UK114"/>
</dbReference>
<dbReference type="InterPro" id="IPR035959">
    <property type="entry name" value="RutC-like_sf"/>
</dbReference>
<sequence length="155" mass="15568">MSEANSVSDALSPPRPQGAYVTAVAEPLRAGDVLVASAGMTPREDGRLVVTGLVGQDIDVTAARAAAALAARNAVAAVTAGESGRVRRWVRMTVYVACADGFTELSAVADGASEVLDGLGLGRPARSAIGVRALPGGAPVEVELTAIAATNVEDE</sequence>
<organism evidence="1 2">
    <name type="scientific">Actinomadura napierensis</name>
    <dbReference type="NCBI Taxonomy" id="267854"/>
    <lineage>
        <taxon>Bacteria</taxon>
        <taxon>Bacillati</taxon>
        <taxon>Actinomycetota</taxon>
        <taxon>Actinomycetes</taxon>
        <taxon>Streptosporangiales</taxon>
        <taxon>Thermomonosporaceae</taxon>
        <taxon>Actinomadura</taxon>
    </lineage>
</organism>
<dbReference type="EMBL" id="BAAAMR010000116">
    <property type="protein sequence ID" value="GAA2163993.1"/>
    <property type="molecule type" value="Genomic_DNA"/>
</dbReference>
<comment type="caution">
    <text evidence="1">The sequence shown here is derived from an EMBL/GenBank/DDBJ whole genome shotgun (WGS) entry which is preliminary data.</text>
</comment>
<dbReference type="PANTHER" id="PTHR43760">
    <property type="entry name" value="ENDORIBONUCLEASE-RELATED"/>
    <property type="match status" value="1"/>
</dbReference>
<dbReference type="PANTHER" id="PTHR43760:SF1">
    <property type="entry name" value="ENDORIBONUCLEASE L-PSP_CHORISMATE MUTASE-LIKE DOMAIN-CONTAINING PROTEIN"/>
    <property type="match status" value="1"/>
</dbReference>
<gene>
    <name evidence="1" type="ORF">GCM10009727_81030</name>
</gene>
<dbReference type="CDD" id="cd02199">
    <property type="entry name" value="YjgF_YER057c_UK114_like_1"/>
    <property type="match status" value="1"/>
</dbReference>
<dbReference type="Gene3D" id="3.30.1330.40">
    <property type="entry name" value="RutC-like"/>
    <property type="match status" value="1"/>
</dbReference>
<evidence type="ECO:0000313" key="2">
    <source>
        <dbReference type="Proteomes" id="UP001501020"/>
    </source>
</evidence>
<keyword evidence="2" id="KW-1185">Reference proteome</keyword>
<evidence type="ECO:0000313" key="1">
    <source>
        <dbReference type="EMBL" id="GAA2163993.1"/>
    </source>
</evidence>
<name>A0ABP5M498_9ACTN</name>
<protein>
    <submittedName>
        <fullName evidence="1">RidA family protein</fullName>
    </submittedName>
</protein>
<dbReference type="Pfam" id="PF01042">
    <property type="entry name" value="Ribonuc_L-PSP"/>
    <property type="match status" value="1"/>
</dbReference>
<dbReference type="SUPFAM" id="SSF55298">
    <property type="entry name" value="YjgF-like"/>
    <property type="match status" value="1"/>
</dbReference>
<reference evidence="2" key="1">
    <citation type="journal article" date="2019" name="Int. J. Syst. Evol. Microbiol.">
        <title>The Global Catalogue of Microorganisms (GCM) 10K type strain sequencing project: providing services to taxonomists for standard genome sequencing and annotation.</title>
        <authorList>
            <consortium name="The Broad Institute Genomics Platform"/>
            <consortium name="The Broad Institute Genome Sequencing Center for Infectious Disease"/>
            <person name="Wu L."/>
            <person name="Ma J."/>
        </authorList>
    </citation>
    <scope>NUCLEOTIDE SEQUENCE [LARGE SCALE GENOMIC DNA]</scope>
    <source>
        <strain evidence="2">JCM 13850</strain>
    </source>
</reference>
<accession>A0ABP5M498</accession>
<dbReference type="Proteomes" id="UP001501020">
    <property type="component" value="Unassembled WGS sequence"/>
</dbReference>
<proteinExistence type="predicted"/>
<dbReference type="InterPro" id="IPR013813">
    <property type="entry name" value="Endoribo_LPSP/chorism_mut-like"/>
</dbReference>